<protein>
    <recommendedName>
        <fullName evidence="3">Heat shock factor 2-binding protein</fullName>
    </recommendedName>
</protein>
<dbReference type="InterPro" id="IPR039584">
    <property type="entry name" value="HSF2BP"/>
</dbReference>
<accession>A0AAV0XIA3</accession>
<evidence type="ECO:0000313" key="1">
    <source>
        <dbReference type="EMBL" id="CAI6368150.1"/>
    </source>
</evidence>
<name>A0AAV0XIA3_9HEMI</name>
<gene>
    <name evidence="1" type="ORF">MEUPH1_LOCUS22542</name>
</gene>
<comment type="caution">
    <text evidence="1">The sequence shown here is derived from an EMBL/GenBank/DDBJ whole genome shotgun (WGS) entry which is preliminary data.</text>
</comment>
<dbReference type="PANTHER" id="PTHR15434">
    <property type="entry name" value="HEAT SHOCK FACTOR 2-BINDING PROTEIN"/>
    <property type="match status" value="1"/>
</dbReference>
<evidence type="ECO:0008006" key="3">
    <source>
        <dbReference type="Google" id="ProtNLM"/>
    </source>
</evidence>
<keyword evidence="2" id="KW-1185">Reference proteome</keyword>
<organism evidence="1 2">
    <name type="scientific">Macrosiphum euphorbiae</name>
    <name type="common">potato aphid</name>
    <dbReference type="NCBI Taxonomy" id="13131"/>
    <lineage>
        <taxon>Eukaryota</taxon>
        <taxon>Metazoa</taxon>
        <taxon>Ecdysozoa</taxon>
        <taxon>Arthropoda</taxon>
        <taxon>Hexapoda</taxon>
        <taxon>Insecta</taxon>
        <taxon>Pterygota</taxon>
        <taxon>Neoptera</taxon>
        <taxon>Paraneoptera</taxon>
        <taxon>Hemiptera</taxon>
        <taxon>Sternorrhyncha</taxon>
        <taxon>Aphidomorpha</taxon>
        <taxon>Aphidoidea</taxon>
        <taxon>Aphididae</taxon>
        <taxon>Macrosiphini</taxon>
        <taxon>Macrosiphum</taxon>
    </lineage>
</organism>
<dbReference type="PANTHER" id="PTHR15434:SF2">
    <property type="entry name" value="HEAT SHOCK FACTOR 2-BINDING PROTEIN"/>
    <property type="match status" value="1"/>
</dbReference>
<reference evidence="1 2" key="1">
    <citation type="submission" date="2023-01" db="EMBL/GenBank/DDBJ databases">
        <authorList>
            <person name="Whitehead M."/>
        </authorList>
    </citation>
    <scope>NUCLEOTIDE SEQUENCE [LARGE SCALE GENOMIC DNA]</scope>
</reference>
<dbReference type="Proteomes" id="UP001160148">
    <property type="component" value="Unassembled WGS sequence"/>
</dbReference>
<dbReference type="GO" id="GO:0005829">
    <property type="term" value="C:cytosol"/>
    <property type="evidence" value="ECO:0007669"/>
    <property type="project" value="TreeGrafter"/>
</dbReference>
<proteinExistence type="predicted"/>
<sequence>MDKDCRNTDVENEVWKSKYLLMQHEWRCQQNTIGRLEIQAMKLQSQLKRQSQFCSKTGYILGYCLWKATQIPDVINIILIKDKILELSEMMSGVLTSFNDTYQTKIPITDTEETRFVLSVIGLVANLSTVDAGRRFFSQTNSGKNVIQLIVCILIRIPSPSANQLKKISYSALYNVSNYTVKTTSQIINAELVSVINNDIKAATPTDIEPDLRYYALKLLQALIRNVCNKAAYDILSNNIELSRLVNLASAVDVETENISRNILDAFSKAKEQFETKIPLSL</sequence>
<dbReference type="EMBL" id="CARXXK010000005">
    <property type="protein sequence ID" value="CAI6368150.1"/>
    <property type="molecule type" value="Genomic_DNA"/>
</dbReference>
<evidence type="ECO:0000313" key="2">
    <source>
        <dbReference type="Proteomes" id="UP001160148"/>
    </source>
</evidence>
<dbReference type="AlphaFoldDB" id="A0AAV0XIA3"/>